<feature type="region of interest" description="Disordered" evidence="1">
    <location>
        <begin position="142"/>
        <end position="201"/>
    </location>
</feature>
<feature type="compositionally biased region" description="Low complexity" evidence="1">
    <location>
        <begin position="184"/>
        <end position="201"/>
    </location>
</feature>
<sequence>MMTWGGRGRLAGRYEAGCRASGAFRDQTARLRRHQLAGRRVEDRRIQRPRRRTGASLDQRAPADQSSAEQRRQGHVVAVLAQAEGEAGVGHPPFGVAAGTSVTGELRRVAEVFRVVPAVPALAAGVPQPGDADPLAERETLDARPDGVHPADDLVAGDDAHRRPFAVDHVQVGAAHPAGGARTRSSPSPSCGSGSSRSIRG</sequence>
<reference evidence="5 6" key="1">
    <citation type="submission" date="2016-10" db="EMBL/GenBank/DDBJ databases">
        <authorList>
            <person name="de Groot N.N."/>
        </authorList>
    </citation>
    <scope>NUCLEOTIDE SEQUENCE [LARGE SCALE GENOMIC DNA]</scope>
    <source>
        <strain evidence="2 5">DSM 1041</strain>
        <strain evidence="3 6">DSM 373</strain>
        <strain evidence="4 7">DSM 378</strain>
    </source>
</reference>
<accession>A0A1H9SMB4</accession>
<evidence type="ECO:0000313" key="5">
    <source>
        <dbReference type="Proteomes" id="UP000199005"/>
    </source>
</evidence>
<evidence type="ECO:0000256" key="1">
    <source>
        <dbReference type="SAM" id="MobiDB-lite"/>
    </source>
</evidence>
<dbReference type="AlphaFoldDB" id="A0A1H9SMB4"/>
<dbReference type="Proteomes" id="UP000199005">
    <property type="component" value="Unassembled WGS sequence"/>
</dbReference>
<dbReference type="Proteomes" id="UP000199267">
    <property type="component" value="Unassembled WGS sequence"/>
</dbReference>
<gene>
    <name evidence="3" type="ORF">SAMN04244572_04511</name>
    <name evidence="4" type="ORF">SAMN04244573_04459</name>
    <name evidence="2" type="ORF">SAMN04244579_04779</name>
</gene>
<proteinExistence type="predicted"/>
<dbReference type="EMBL" id="FNYO01000167">
    <property type="protein sequence ID" value="SEJ55309.1"/>
    <property type="molecule type" value="Genomic_DNA"/>
</dbReference>
<feature type="region of interest" description="Disordered" evidence="1">
    <location>
        <begin position="34"/>
        <end position="73"/>
    </location>
</feature>
<name>A0A1H9SMB4_9GAMM</name>
<evidence type="ECO:0000313" key="3">
    <source>
        <dbReference type="EMBL" id="SEJ56926.1"/>
    </source>
</evidence>
<feature type="compositionally biased region" description="Basic and acidic residues" evidence="1">
    <location>
        <begin position="142"/>
        <end position="166"/>
    </location>
</feature>
<protein>
    <submittedName>
        <fullName evidence="4">Uncharacterized protein</fullName>
    </submittedName>
</protein>
<dbReference type="EMBL" id="FNYQ01000143">
    <property type="protein sequence ID" value="SEJ56926.1"/>
    <property type="molecule type" value="Genomic_DNA"/>
</dbReference>
<evidence type="ECO:0000313" key="4">
    <source>
        <dbReference type="EMBL" id="SER85523.1"/>
    </source>
</evidence>
<evidence type="ECO:0000313" key="7">
    <source>
        <dbReference type="Proteomes" id="UP000199267"/>
    </source>
</evidence>
<dbReference type="Proteomes" id="UP000199250">
    <property type="component" value="Unassembled WGS sequence"/>
</dbReference>
<dbReference type="EMBL" id="FOFJ01000106">
    <property type="protein sequence ID" value="SER85523.1"/>
    <property type="molecule type" value="Genomic_DNA"/>
</dbReference>
<evidence type="ECO:0000313" key="2">
    <source>
        <dbReference type="EMBL" id="SEJ55309.1"/>
    </source>
</evidence>
<organism evidence="4 7">
    <name type="scientific">Azotobacter beijerinckii</name>
    <dbReference type="NCBI Taxonomy" id="170623"/>
    <lineage>
        <taxon>Bacteria</taxon>
        <taxon>Pseudomonadati</taxon>
        <taxon>Pseudomonadota</taxon>
        <taxon>Gammaproteobacteria</taxon>
        <taxon>Pseudomonadales</taxon>
        <taxon>Pseudomonadaceae</taxon>
        <taxon>Azotobacter</taxon>
    </lineage>
</organism>
<dbReference type="AntiFam" id="ANF00156">
    <property type="entry name" value="Shadow ORF (opposite yahK)"/>
</dbReference>
<evidence type="ECO:0000313" key="6">
    <source>
        <dbReference type="Proteomes" id="UP000199250"/>
    </source>
</evidence>